<reference evidence="4 5" key="1">
    <citation type="submission" date="2016-09" db="EMBL/GenBank/DDBJ databases">
        <title>The draft genome of Dichanthelium oligosanthes: A C3 panicoid grass species.</title>
        <authorList>
            <person name="Studer A.J."/>
            <person name="Schnable J.C."/>
            <person name="Brutnell T.P."/>
        </authorList>
    </citation>
    <scope>NUCLEOTIDE SEQUENCE [LARGE SCALE GENOMIC DNA]</scope>
    <source>
        <strain evidence="5">cv. Kellogg 1175</strain>
        <tissue evidence="4">Leaf</tissue>
    </source>
</reference>
<comment type="caution">
    <text evidence="4">The sequence shown here is derived from an EMBL/GenBank/DDBJ whole genome shotgun (WGS) entry which is preliminary data.</text>
</comment>
<dbReference type="Proteomes" id="UP000095767">
    <property type="component" value="Unassembled WGS sequence"/>
</dbReference>
<organism evidence="4 5">
    <name type="scientific">Dichanthelium oligosanthes</name>
    <dbReference type="NCBI Taxonomy" id="888268"/>
    <lineage>
        <taxon>Eukaryota</taxon>
        <taxon>Viridiplantae</taxon>
        <taxon>Streptophyta</taxon>
        <taxon>Embryophyta</taxon>
        <taxon>Tracheophyta</taxon>
        <taxon>Spermatophyta</taxon>
        <taxon>Magnoliopsida</taxon>
        <taxon>Liliopsida</taxon>
        <taxon>Poales</taxon>
        <taxon>Poaceae</taxon>
        <taxon>PACMAD clade</taxon>
        <taxon>Panicoideae</taxon>
        <taxon>Panicodae</taxon>
        <taxon>Paniceae</taxon>
        <taxon>Dichantheliinae</taxon>
        <taxon>Dichanthelium</taxon>
    </lineage>
</organism>
<accession>A0A1E5W792</accession>
<protein>
    <submittedName>
        <fullName evidence="4">Pentatricopeptide repeat-containing protein</fullName>
    </submittedName>
</protein>
<evidence type="ECO:0000256" key="1">
    <source>
        <dbReference type="ARBA" id="ARBA00022737"/>
    </source>
</evidence>
<gene>
    <name evidence="4" type="ORF">BAE44_0005738</name>
</gene>
<feature type="region of interest" description="Disordered" evidence="3">
    <location>
        <begin position="1"/>
        <end position="23"/>
    </location>
</feature>
<dbReference type="Gene3D" id="1.25.40.10">
    <property type="entry name" value="Tetratricopeptide repeat domain"/>
    <property type="match status" value="1"/>
</dbReference>
<keyword evidence="2" id="KW-0809">Transit peptide</keyword>
<evidence type="ECO:0000313" key="5">
    <source>
        <dbReference type="Proteomes" id="UP000095767"/>
    </source>
</evidence>
<dbReference type="Pfam" id="PF01535">
    <property type="entry name" value="PPR"/>
    <property type="match status" value="2"/>
</dbReference>
<keyword evidence="1" id="KW-0677">Repeat</keyword>
<dbReference type="GO" id="GO:0003723">
    <property type="term" value="F:RNA binding"/>
    <property type="evidence" value="ECO:0007669"/>
    <property type="project" value="InterPro"/>
</dbReference>
<evidence type="ECO:0000313" key="4">
    <source>
        <dbReference type="EMBL" id="OEL33244.1"/>
    </source>
</evidence>
<dbReference type="InterPro" id="IPR011990">
    <property type="entry name" value="TPR-like_helical_dom_sf"/>
</dbReference>
<evidence type="ECO:0000256" key="2">
    <source>
        <dbReference type="ARBA" id="ARBA00022946"/>
    </source>
</evidence>
<name>A0A1E5W792_9POAL</name>
<dbReference type="AlphaFoldDB" id="A0A1E5W792"/>
<dbReference type="EMBL" id="LWDX02019430">
    <property type="protein sequence ID" value="OEL33244.1"/>
    <property type="molecule type" value="Genomic_DNA"/>
</dbReference>
<dbReference type="OrthoDB" id="185373at2759"/>
<sequence>MAHVRISQPTTNHLHERPGRRRAPSRAQLVNWLPIPVPGEPPPPATPRQYSGLLGALHHCIPGGNAPSAVSLLHTLARAVLRAPLPLLSSLAGLLLCRPAAPSFPCLAARLLLYVRLAGLKRLVPCSTQLVDRLLSLNFLLGHPCDARWLFAKIVRPSAHCYNAMLDGYARLALAAPTAEVFAAMPHRELVSYNDVILALGHGGEPRGAVELYSDLRNMYPSLGYNHHTLFALLVACAELVDRELVRQFHGHLLVLGFLSDVKIANSLLDVYIKCGFVDDAKNLCDEIPIKDVYMWTTIVCACAEDVQLATTRQLFDQMPERNVFSWNALIKGYVCH</sequence>
<dbReference type="InterPro" id="IPR046960">
    <property type="entry name" value="PPR_At4g14850-like_plant"/>
</dbReference>
<proteinExistence type="predicted"/>
<keyword evidence="5" id="KW-1185">Reference proteome</keyword>
<dbReference type="GO" id="GO:0009451">
    <property type="term" value="P:RNA modification"/>
    <property type="evidence" value="ECO:0007669"/>
    <property type="project" value="InterPro"/>
</dbReference>
<evidence type="ECO:0000256" key="3">
    <source>
        <dbReference type="SAM" id="MobiDB-lite"/>
    </source>
</evidence>
<dbReference type="PANTHER" id="PTHR47926">
    <property type="entry name" value="PENTATRICOPEPTIDE REPEAT-CONTAINING PROTEIN"/>
    <property type="match status" value="1"/>
</dbReference>
<dbReference type="STRING" id="888268.A0A1E5W792"/>
<dbReference type="InterPro" id="IPR002885">
    <property type="entry name" value="PPR_rpt"/>
</dbReference>